<evidence type="ECO:0000313" key="1">
    <source>
        <dbReference type="EMBL" id="KAF0312495.1"/>
    </source>
</evidence>
<dbReference type="OrthoDB" id="6478865at2759"/>
<dbReference type="Proteomes" id="UP000440578">
    <property type="component" value="Unassembled WGS sequence"/>
</dbReference>
<organism evidence="1 2">
    <name type="scientific">Amphibalanus amphitrite</name>
    <name type="common">Striped barnacle</name>
    <name type="synonym">Balanus amphitrite</name>
    <dbReference type="NCBI Taxonomy" id="1232801"/>
    <lineage>
        <taxon>Eukaryota</taxon>
        <taxon>Metazoa</taxon>
        <taxon>Ecdysozoa</taxon>
        <taxon>Arthropoda</taxon>
        <taxon>Crustacea</taxon>
        <taxon>Multicrustacea</taxon>
        <taxon>Cirripedia</taxon>
        <taxon>Thoracica</taxon>
        <taxon>Thoracicalcarea</taxon>
        <taxon>Balanomorpha</taxon>
        <taxon>Balanoidea</taxon>
        <taxon>Balanidae</taxon>
        <taxon>Amphibalaninae</taxon>
        <taxon>Amphibalanus</taxon>
    </lineage>
</organism>
<keyword evidence="2" id="KW-1185">Reference proteome</keyword>
<dbReference type="InterPro" id="IPR036179">
    <property type="entry name" value="Ig-like_dom_sf"/>
</dbReference>
<comment type="caution">
    <text evidence="1">The sequence shown here is derived from an EMBL/GenBank/DDBJ whole genome shotgun (WGS) entry which is preliminary data.</text>
</comment>
<dbReference type="AlphaFoldDB" id="A0A6A4WZS4"/>
<evidence type="ECO:0008006" key="3">
    <source>
        <dbReference type="Google" id="ProtNLM"/>
    </source>
</evidence>
<dbReference type="EMBL" id="VIIS01000166">
    <property type="protein sequence ID" value="KAF0312495.1"/>
    <property type="molecule type" value="Genomic_DNA"/>
</dbReference>
<evidence type="ECO:0000313" key="2">
    <source>
        <dbReference type="Proteomes" id="UP000440578"/>
    </source>
</evidence>
<reference evidence="1 2" key="1">
    <citation type="submission" date="2019-07" db="EMBL/GenBank/DDBJ databases">
        <title>Draft genome assembly of a fouling barnacle, Amphibalanus amphitrite (Darwin, 1854): The first reference genome for Thecostraca.</title>
        <authorList>
            <person name="Kim W."/>
        </authorList>
    </citation>
    <scope>NUCLEOTIDE SEQUENCE [LARGE SCALE GENOMIC DNA]</scope>
    <source>
        <strain evidence="1">SNU_AA5</strain>
        <tissue evidence="1">Soma without cirri and trophi</tissue>
    </source>
</reference>
<name>A0A6A4WZS4_AMPAM</name>
<dbReference type="Gene3D" id="2.60.40.10">
    <property type="entry name" value="Immunoglobulins"/>
    <property type="match status" value="1"/>
</dbReference>
<sequence length="215" mass="23964">MNINIQALRIIDLAVPTAVLNGSMDSIVLDCLYSLDNSSAAGLVVKWYHNRSPAPVYQWIPGYPPQAFGILRGRVNLGHVISNDPQMRHRAIQLVHPRPELSGEFTCKVSTWSGVDTATKRMVIYSPVKSMSLSSSEPHHHHMSVTCKAEGMYPEPEVSLLVQRSRFKRERIRGLQVTKTLVDGAYSVRVTKKLDDREVPEAVFSISLKLSNVGT</sequence>
<dbReference type="SUPFAM" id="SSF48726">
    <property type="entry name" value="Immunoglobulin"/>
    <property type="match status" value="1"/>
</dbReference>
<dbReference type="InterPro" id="IPR013783">
    <property type="entry name" value="Ig-like_fold"/>
</dbReference>
<accession>A0A6A4WZS4</accession>
<protein>
    <recommendedName>
        <fullName evidence="3">Ig-like domain-containing protein</fullName>
    </recommendedName>
</protein>
<gene>
    <name evidence="1" type="ORF">FJT64_016771</name>
</gene>
<proteinExistence type="predicted"/>
<dbReference type="PANTHER" id="PTHR21261:SF2">
    <property type="entry name" value="GH04238P-RELATED"/>
    <property type="match status" value="1"/>
</dbReference>
<dbReference type="PANTHER" id="PTHR21261">
    <property type="entry name" value="BEAT PROTEIN"/>
    <property type="match status" value="1"/>
</dbReference>